<dbReference type="PANTHER" id="PTHR47791:SF3">
    <property type="entry name" value="MEIOTICALLY UP-REGULATED GENE 191 PROTEIN"/>
    <property type="match status" value="1"/>
</dbReference>
<dbReference type="InterPro" id="IPR005198">
    <property type="entry name" value="Glyco_hydro_76"/>
</dbReference>
<organism evidence="1 2">
    <name type="scientific">Arthrobacter terrae</name>
    <dbReference type="NCBI Taxonomy" id="2935737"/>
    <lineage>
        <taxon>Bacteria</taxon>
        <taxon>Bacillati</taxon>
        <taxon>Actinomycetota</taxon>
        <taxon>Actinomycetes</taxon>
        <taxon>Micrococcales</taxon>
        <taxon>Micrococcaceae</taxon>
        <taxon>Arthrobacter</taxon>
    </lineage>
</organism>
<dbReference type="GO" id="GO:0005975">
    <property type="term" value="P:carbohydrate metabolic process"/>
    <property type="evidence" value="ECO:0007669"/>
    <property type="project" value="InterPro"/>
</dbReference>
<evidence type="ECO:0000313" key="1">
    <source>
        <dbReference type="EMBL" id="MBG0740123.1"/>
    </source>
</evidence>
<dbReference type="Pfam" id="PF03663">
    <property type="entry name" value="Glyco_hydro_76"/>
    <property type="match status" value="1"/>
</dbReference>
<dbReference type="PANTHER" id="PTHR47791">
    <property type="entry name" value="MEIOTICALLY UP-REGULATED GENE 191 PROTEIN"/>
    <property type="match status" value="1"/>
</dbReference>
<reference evidence="1 2" key="1">
    <citation type="submission" date="2020-11" db="EMBL/GenBank/DDBJ databases">
        <title>Arthrobacter antarcticus sp. nov., isolated from Antarctic Soil.</title>
        <authorList>
            <person name="Li J."/>
        </authorList>
    </citation>
    <scope>NUCLEOTIDE SEQUENCE [LARGE SCALE GENOMIC DNA]</scope>
    <source>
        <strain evidence="1 2">Z1-20</strain>
    </source>
</reference>
<dbReference type="SUPFAM" id="SSF48208">
    <property type="entry name" value="Six-hairpin glycosidases"/>
    <property type="match status" value="1"/>
</dbReference>
<dbReference type="GO" id="GO:0016787">
    <property type="term" value="F:hydrolase activity"/>
    <property type="evidence" value="ECO:0007669"/>
    <property type="project" value="UniProtKB-KW"/>
</dbReference>
<dbReference type="InterPro" id="IPR008928">
    <property type="entry name" value="6-hairpin_glycosidase_sf"/>
</dbReference>
<keyword evidence="2" id="KW-1185">Reference proteome</keyword>
<evidence type="ECO:0000313" key="2">
    <source>
        <dbReference type="Proteomes" id="UP000655366"/>
    </source>
</evidence>
<sequence length="406" mass="44438">MSAAPRTDAEQWSLRAEAAAHTVNAGFGHRLLGIPGTWLASVKSPSRPGPSRHRPRSSLAPWVQWHYWWQAHYLDALVDSAWREKALGQATPELPATKRPAANRGDPFLQSQRLLRAIRLRNFLRLTNSYYDDMAWLALAAGRLDELALDTNKIGLRSARRAKVVLETQLVRAHTNDLGGGIFWSRKRDFKNTPATGPSALYFARNGQPDRAQSLVDWLRSTLFDPKQGLYLDGVHPHPSGPEIEPTIYSYNQGPVLGAMLELGGERNLAHAAELIDAVARHLSTAQTADDGGTLRPLRLHGGGDGGLFTGILVRYLAIAARHPDLAARTRRLAGDLVLDTAEVLWAGRNRDSNPVFSSDIGLPADVTYSAGKMVELSTQLQAWETFEAAFRLTAPGDDAGTGVTD</sequence>
<dbReference type="RefSeq" id="WP_196397065.1">
    <property type="nucleotide sequence ID" value="NZ_JADNYM010000014.1"/>
</dbReference>
<name>A0A931CUJ5_9MICC</name>
<dbReference type="Proteomes" id="UP000655366">
    <property type="component" value="Unassembled WGS sequence"/>
</dbReference>
<dbReference type="EMBL" id="JADNYM010000014">
    <property type="protein sequence ID" value="MBG0740123.1"/>
    <property type="molecule type" value="Genomic_DNA"/>
</dbReference>
<comment type="caution">
    <text evidence="1">The sequence shown here is derived from an EMBL/GenBank/DDBJ whole genome shotgun (WGS) entry which is preliminary data.</text>
</comment>
<keyword evidence="1" id="KW-0378">Hydrolase</keyword>
<dbReference type="AlphaFoldDB" id="A0A931CUJ5"/>
<gene>
    <name evidence="1" type="ORF">IV500_12105</name>
</gene>
<proteinExistence type="predicted"/>
<protein>
    <submittedName>
        <fullName evidence="1">Glycosyl hydrolase</fullName>
    </submittedName>
</protein>
<dbReference type="InterPro" id="IPR053169">
    <property type="entry name" value="MUG_Protein"/>
</dbReference>
<dbReference type="Gene3D" id="1.50.10.20">
    <property type="match status" value="1"/>
</dbReference>
<accession>A0A931CUJ5</accession>